<organism evidence="2 3">
    <name type="scientific">Talaromyces pinophilus</name>
    <name type="common">Penicillium pinophilum</name>
    <dbReference type="NCBI Taxonomy" id="128442"/>
    <lineage>
        <taxon>Eukaryota</taxon>
        <taxon>Fungi</taxon>
        <taxon>Dikarya</taxon>
        <taxon>Ascomycota</taxon>
        <taxon>Pezizomycotina</taxon>
        <taxon>Eurotiomycetes</taxon>
        <taxon>Eurotiomycetidae</taxon>
        <taxon>Eurotiales</taxon>
        <taxon>Trichocomaceae</taxon>
        <taxon>Talaromyces</taxon>
        <taxon>Talaromyces sect. Talaromyces</taxon>
    </lineage>
</organism>
<dbReference type="Proteomes" id="UP000053095">
    <property type="component" value="Unassembled WGS sequence"/>
</dbReference>
<evidence type="ECO:0000313" key="2">
    <source>
        <dbReference type="EMBL" id="GAM36306.1"/>
    </source>
</evidence>
<proteinExistence type="predicted"/>
<name>A0A510NVM4_TALPI</name>
<dbReference type="AlphaFoldDB" id="A0A510NVM4"/>
<feature type="compositionally biased region" description="Low complexity" evidence="1">
    <location>
        <begin position="21"/>
        <end position="34"/>
    </location>
</feature>
<gene>
    <name evidence="2" type="ORF">TCE0_018r05297</name>
</gene>
<dbReference type="EMBL" id="DF933814">
    <property type="protein sequence ID" value="GAM36306.1"/>
    <property type="molecule type" value="Genomic_DNA"/>
</dbReference>
<reference evidence="3" key="1">
    <citation type="journal article" date="2015" name="Genome Announc.">
        <title>Draft genome sequence of Talaromyces cellulolyticus strain Y-94, a source of lignocellulosic biomass-degrading enzymes.</title>
        <authorList>
            <person name="Fujii T."/>
            <person name="Koike H."/>
            <person name="Sawayama S."/>
            <person name="Yano S."/>
            <person name="Inoue H."/>
        </authorList>
    </citation>
    <scope>NUCLEOTIDE SEQUENCE [LARGE SCALE GENOMIC DNA]</scope>
    <source>
        <strain evidence="3">Y-94</strain>
    </source>
</reference>
<evidence type="ECO:0000256" key="1">
    <source>
        <dbReference type="SAM" id="MobiDB-lite"/>
    </source>
</evidence>
<keyword evidence="3" id="KW-1185">Reference proteome</keyword>
<protein>
    <submittedName>
        <fullName evidence="2">Uncharacterized protein</fullName>
    </submittedName>
</protein>
<evidence type="ECO:0000313" key="3">
    <source>
        <dbReference type="Proteomes" id="UP000053095"/>
    </source>
</evidence>
<sequence length="438" mass="49693">MEALLKHHPPWNSLPTTFPRSQTSSSLRDSSCPSDDVSDISLGTINTALTNISSTLPDFGIPIPHTPKQHFKFQNSVHNFSGTDFGYESDDSRVEAAEHVEFSEHAFQYPEDSLQGDEIFAFEDYSYDHLESATSPYDPCDTASEFDDFEDFDDVDEALDGYAEDLQFDDSHIAFENSVRFDADVSYIDAVDLPDEDKHEETEEAPQMTLHEMMLLADRHRGLAAHDNSDHNDEDYVNEETSIANVIIEELAKDYPRDMLEVDRQIFIAFVNGIHGDTRRKYQSCLHDRVQGFREGRFLSPFFEGETDSAGCFFLDEALKHVIGMFRHIVLREEFDELVRLAQASRMQKEIPTSLQMQSSTFLDRIEGLLSERLLEGMASIGKDELSFFADGVVYALEHPKIYMYDDAAVPPPKEDALVNVPEKNVVEEKPPAELAMV</sequence>
<accession>A0A510NVM4</accession>
<feature type="region of interest" description="Disordered" evidence="1">
    <location>
        <begin position="1"/>
        <end position="34"/>
    </location>
</feature>